<dbReference type="Proteomes" id="UP001357485">
    <property type="component" value="Unassembled WGS sequence"/>
</dbReference>
<feature type="compositionally biased region" description="Polar residues" evidence="1">
    <location>
        <begin position="33"/>
        <end position="56"/>
    </location>
</feature>
<feature type="compositionally biased region" description="Polar residues" evidence="1">
    <location>
        <begin position="13"/>
        <end position="26"/>
    </location>
</feature>
<accession>A0ABR0LM45</accession>
<feature type="compositionally biased region" description="Basic and acidic residues" evidence="1">
    <location>
        <begin position="66"/>
        <end position="76"/>
    </location>
</feature>
<evidence type="ECO:0000313" key="2">
    <source>
        <dbReference type="EMBL" id="KAK5200511.1"/>
    </source>
</evidence>
<protein>
    <recommendedName>
        <fullName evidence="4">DUF4045 domain-containing protein</fullName>
    </recommendedName>
</protein>
<proteinExistence type="predicted"/>
<feature type="region of interest" description="Disordered" evidence="1">
    <location>
        <begin position="321"/>
        <end position="372"/>
    </location>
</feature>
<feature type="region of interest" description="Disordered" evidence="1">
    <location>
        <begin position="103"/>
        <end position="308"/>
    </location>
</feature>
<name>A0ABR0LM45_9PEZI</name>
<evidence type="ECO:0008006" key="4">
    <source>
        <dbReference type="Google" id="ProtNLM"/>
    </source>
</evidence>
<organism evidence="2 3">
    <name type="scientific">Cryomyces antarcticus</name>
    <dbReference type="NCBI Taxonomy" id="329879"/>
    <lineage>
        <taxon>Eukaryota</taxon>
        <taxon>Fungi</taxon>
        <taxon>Dikarya</taxon>
        <taxon>Ascomycota</taxon>
        <taxon>Pezizomycotina</taxon>
        <taxon>Dothideomycetes</taxon>
        <taxon>Dothideomycetes incertae sedis</taxon>
        <taxon>Cryomyces</taxon>
    </lineage>
</organism>
<feature type="non-terminal residue" evidence="2">
    <location>
        <position position="372"/>
    </location>
</feature>
<feature type="compositionally biased region" description="Basic and acidic residues" evidence="1">
    <location>
        <begin position="200"/>
        <end position="210"/>
    </location>
</feature>
<comment type="caution">
    <text evidence="2">The sequence shown here is derived from an EMBL/GenBank/DDBJ whole genome shotgun (WGS) entry which is preliminary data.</text>
</comment>
<feature type="compositionally biased region" description="Polar residues" evidence="1">
    <location>
        <begin position="361"/>
        <end position="372"/>
    </location>
</feature>
<gene>
    <name evidence="2" type="ORF">LTR16_005908</name>
</gene>
<sequence length="372" mass="39202">MGPQHKKSKTNHEPSTIDASSSSNSKPVDAVDATSSNGRVVAPRNTSQETPVASQSPPKPGGAAFTKDKADKKTTLDNKSWYGGSWRSKASPIAQVAKESVSVAKGATSELLAEGSKKARSPIPAHYMSQSLRRSSKSVPLAASETRVNVSSSGSSRAEASLHNKSLDGVNSTKEAEPNPPLPPDPTDGTPVPASATTGESKEDTSKSVEENTNSVPAAGAGWFGWWSRPDGYHNNSDISTDAKRALAASAEEAQRTPLPGTPVEESPTNAKDTVGKPDNTAELTKNASSRGLEVPGQREPNATDKSIETVSTRSWFGLWSNAQNVQRNPPEATKQTAKGRNAMTNEVPHELSQAEMPTEDAQNSETVAEIP</sequence>
<feature type="compositionally biased region" description="Low complexity" evidence="1">
    <location>
        <begin position="144"/>
        <end position="159"/>
    </location>
</feature>
<feature type="region of interest" description="Disordered" evidence="1">
    <location>
        <begin position="1"/>
        <end position="86"/>
    </location>
</feature>
<evidence type="ECO:0000313" key="3">
    <source>
        <dbReference type="Proteomes" id="UP001357485"/>
    </source>
</evidence>
<reference evidence="2 3" key="1">
    <citation type="submission" date="2023-08" db="EMBL/GenBank/DDBJ databases">
        <title>Black Yeasts Isolated from many extreme environments.</title>
        <authorList>
            <person name="Coleine C."/>
            <person name="Stajich J.E."/>
            <person name="Selbmann L."/>
        </authorList>
    </citation>
    <scope>NUCLEOTIDE SEQUENCE [LARGE SCALE GENOMIC DNA]</scope>
    <source>
        <strain evidence="2 3">CCFEE 536</strain>
    </source>
</reference>
<dbReference type="EMBL" id="JAVRRA010017435">
    <property type="protein sequence ID" value="KAK5200511.1"/>
    <property type="molecule type" value="Genomic_DNA"/>
</dbReference>
<evidence type="ECO:0000256" key="1">
    <source>
        <dbReference type="SAM" id="MobiDB-lite"/>
    </source>
</evidence>
<keyword evidence="3" id="KW-1185">Reference proteome</keyword>
<feature type="compositionally biased region" description="Polar residues" evidence="1">
    <location>
        <begin position="321"/>
        <end position="345"/>
    </location>
</feature>